<dbReference type="Pfam" id="PF25583">
    <property type="entry name" value="WCX"/>
    <property type="match status" value="1"/>
</dbReference>
<proteinExistence type="predicted"/>
<evidence type="ECO:0000313" key="6">
    <source>
        <dbReference type="Proteomes" id="UP000310458"/>
    </source>
</evidence>
<dbReference type="AlphaFoldDB" id="A0A5R9BDZ6"/>
<dbReference type="Pfam" id="PF13280">
    <property type="entry name" value="WYL"/>
    <property type="match status" value="2"/>
</dbReference>
<feature type="domain" description="WCX" evidence="4">
    <location>
        <begin position="570"/>
        <end position="644"/>
    </location>
</feature>
<sequence>MQLYEDDTAGESRQTAAAEDGVVRALSLANALLNRPGGLSREQIFDKVELYRARRDERDRLVGEERKRADAALEKLFTHDKERLRSCGIDLSEPTSDEDYRYRISRSQYGLPDLQLSAAERLALYRAKLLFAHNSIAGLQHAVWAIDPDNDDAGSPRVPRALQVSLGSEAEISKVLDLAKIGLGGAISFGYTGRGRHQAETRRVIPLGMGVLGHWYLIAHDLDRDAQRIFRLDRVTGTIAAIAPGSLSEPETGRVRQIAQKQSEQALDVARELDRSAERFAEGDLAAGALRAHQGDAPRTLPKLTPRTAGHRREDASAKTERVVNMVALLLARDGVQPSELLVKYGITAEQLLRDLLSISLVTTGEFPDTLDLQPFPPLNDEEFVSEYLEADEPIILRSGGSAMDKPVSLTKPGALSLMIALKVLSAISAPEEEHLAKAAEQLQQKIKTIVPEAIAQAADSISLGHRAAHRPALGAAQHAISGTYALSIIYTDISGRQSTRVIEPVQVIYDGPHTYVRTWCRTAQAERFFRLDRMMQCTALPDEPQGPQSAALFLTDSNGPQAPVTDDSVPVVLRFSPSAAGQAALYNPVKQHTEKSTGARTISTSFVTREAVVRTCLDAGGDIEVIRPVDLRAEIAQRVRELARCAEV</sequence>
<dbReference type="InterPro" id="IPR026881">
    <property type="entry name" value="WYL_dom"/>
</dbReference>
<reference evidence="5 6" key="1">
    <citation type="submission" date="2019-05" db="EMBL/GenBank/DDBJ databases">
        <title>Nesterenkonia sp. GY074 isolated from the Southern Atlantic Ocean.</title>
        <authorList>
            <person name="Zhang G."/>
        </authorList>
    </citation>
    <scope>NUCLEOTIDE SEQUENCE [LARGE SCALE GENOMIC DNA]</scope>
    <source>
        <strain evidence="5 6">GY074</strain>
    </source>
</reference>
<feature type="region of interest" description="Disordered" evidence="1">
    <location>
        <begin position="296"/>
        <end position="317"/>
    </location>
</feature>
<dbReference type="InterPro" id="IPR051534">
    <property type="entry name" value="CBASS_pafABC_assoc_protein"/>
</dbReference>
<dbReference type="PROSITE" id="PS52050">
    <property type="entry name" value="WYL"/>
    <property type="match status" value="2"/>
</dbReference>
<dbReference type="Pfam" id="PF19187">
    <property type="entry name" value="HTH_PafC"/>
    <property type="match status" value="1"/>
</dbReference>
<evidence type="ECO:0000259" key="4">
    <source>
        <dbReference type="Pfam" id="PF25583"/>
    </source>
</evidence>
<dbReference type="OrthoDB" id="3268930at2"/>
<keyword evidence="6" id="KW-1185">Reference proteome</keyword>
<dbReference type="PANTHER" id="PTHR34580:SF1">
    <property type="entry name" value="PROTEIN PAFC"/>
    <property type="match status" value="1"/>
</dbReference>
<accession>A0A5R9BDZ6</accession>
<feature type="domain" description="WYL" evidence="2">
    <location>
        <begin position="187"/>
        <end position="236"/>
    </location>
</feature>
<dbReference type="EMBL" id="VAVZ01000007">
    <property type="protein sequence ID" value="TLP98875.1"/>
    <property type="molecule type" value="Genomic_DNA"/>
</dbReference>
<organism evidence="5 6">
    <name type="scientific">Nesterenkonia salmonea</name>
    <dbReference type="NCBI Taxonomy" id="1804987"/>
    <lineage>
        <taxon>Bacteria</taxon>
        <taxon>Bacillati</taxon>
        <taxon>Actinomycetota</taxon>
        <taxon>Actinomycetes</taxon>
        <taxon>Micrococcales</taxon>
        <taxon>Micrococcaceae</taxon>
        <taxon>Nesterenkonia</taxon>
    </lineage>
</organism>
<dbReference type="RefSeq" id="WP_138252245.1">
    <property type="nucleotide sequence ID" value="NZ_VAVZ01000007.1"/>
</dbReference>
<evidence type="ECO:0000313" key="5">
    <source>
        <dbReference type="EMBL" id="TLP98875.1"/>
    </source>
</evidence>
<dbReference type="InterPro" id="IPR043839">
    <property type="entry name" value="PafC_HTH"/>
</dbReference>
<feature type="domain" description="WYL" evidence="2">
    <location>
        <begin position="473"/>
        <end position="538"/>
    </location>
</feature>
<gene>
    <name evidence="5" type="ORF">FEF26_03960</name>
</gene>
<dbReference type="PANTHER" id="PTHR34580">
    <property type="match status" value="1"/>
</dbReference>
<evidence type="ECO:0000256" key="1">
    <source>
        <dbReference type="SAM" id="MobiDB-lite"/>
    </source>
</evidence>
<comment type="caution">
    <text evidence="5">The sequence shown here is derived from an EMBL/GenBank/DDBJ whole genome shotgun (WGS) entry which is preliminary data.</text>
</comment>
<feature type="domain" description="PafC HTH" evidence="3">
    <location>
        <begin position="321"/>
        <end position="444"/>
    </location>
</feature>
<protein>
    <submittedName>
        <fullName evidence="5">WYL domain-containing protein</fullName>
    </submittedName>
</protein>
<evidence type="ECO:0000259" key="3">
    <source>
        <dbReference type="Pfam" id="PF19187"/>
    </source>
</evidence>
<dbReference type="Proteomes" id="UP000310458">
    <property type="component" value="Unassembled WGS sequence"/>
</dbReference>
<name>A0A5R9BDZ6_9MICC</name>
<dbReference type="InterPro" id="IPR057727">
    <property type="entry name" value="WCX_dom"/>
</dbReference>
<evidence type="ECO:0000259" key="2">
    <source>
        <dbReference type="Pfam" id="PF13280"/>
    </source>
</evidence>